<proteinExistence type="predicted"/>
<dbReference type="PROSITE" id="PS50104">
    <property type="entry name" value="TIR"/>
    <property type="match status" value="1"/>
</dbReference>
<dbReference type="Gene3D" id="3.40.50.10140">
    <property type="entry name" value="Toll/interleukin-1 receptor homology (TIR) domain"/>
    <property type="match status" value="1"/>
</dbReference>
<evidence type="ECO:0000256" key="1">
    <source>
        <dbReference type="ARBA" id="ARBA00022614"/>
    </source>
</evidence>
<dbReference type="InterPro" id="IPR002182">
    <property type="entry name" value="NB-ARC"/>
</dbReference>
<dbReference type="Pfam" id="PF00931">
    <property type="entry name" value="NB-ARC"/>
    <property type="match status" value="1"/>
</dbReference>
<dbReference type="SUPFAM" id="SSF52200">
    <property type="entry name" value="Toll/Interleukin receptor TIR domain"/>
    <property type="match status" value="1"/>
</dbReference>
<dbReference type="InterPro" id="IPR044974">
    <property type="entry name" value="Disease_R_plants"/>
</dbReference>
<dbReference type="PANTHER" id="PTHR11017:SF560">
    <property type="entry name" value="RESISTANCE PROTEIN (TIR-NBS-LRR CLASS), PUTATIVE-RELATED"/>
    <property type="match status" value="1"/>
</dbReference>
<dbReference type="GO" id="GO:0006952">
    <property type="term" value="P:defense response"/>
    <property type="evidence" value="ECO:0007669"/>
    <property type="project" value="UniProtKB-KW"/>
</dbReference>
<dbReference type="GO" id="GO:0043531">
    <property type="term" value="F:ADP binding"/>
    <property type="evidence" value="ECO:0007669"/>
    <property type="project" value="InterPro"/>
</dbReference>
<dbReference type="SMART" id="SM00255">
    <property type="entry name" value="TIR"/>
    <property type="match status" value="1"/>
</dbReference>
<keyword evidence="3" id="KW-0611">Plant defense</keyword>
<evidence type="ECO:0000256" key="3">
    <source>
        <dbReference type="ARBA" id="ARBA00022821"/>
    </source>
</evidence>
<name>A0AAQ3NVB5_VIGMU</name>
<dbReference type="Gene3D" id="3.80.10.10">
    <property type="entry name" value="Ribonuclease Inhibitor"/>
    <property type="match status" value="2"/>
</dbReference>
<dbReference type="PANTHER" id="PTHR11017">
    <property type="entry name" value="LEUCINE-RICH REPEAT-CONTAINING PROTEIN"/>
    <property type="match status" value="1"/>
</dbReference>
<keyword evidence="2" id="KW-0677">Repeat</keyword>
<accession>A0AAQ3NVB5</accession>
<dbReference type="Pfam" id="PF23282">
    <property type="entry name" value="WHD_ROQ1"/>
    <property type="match status" value="1"/>
</dbReference>
<dbReference type="EMBL" id="CP144698">
    <property type="protein sequence ID" value="WVZ16875.1"/>
    <property type="molecule type" value="Genomic_DNA"/>
</dbReference>
<dbReference type="Gene3D" id="3.40.50.300">
    <property type="entry name" value="P-loop containing nucleotide triphosphate hydrolases"/>
    <property type="match status" value="1"/>
</dbReference>
<dbReference type="SUPFAM" id="SSF52540">
    <property type="entry name" value="P-loop containing nucleoside triphosphate hydrolases"/>
    <property type="match status" value="1"/>
</dbReference>
<protein>
    <recommendedName>
        <fullName evidence="4">TIR domain-containing protein</fullName>
    </recommendedName>
</protein>
<evidence type="ECO:0000259" key="4">
    <source>
        <dbReference type="PROSITE" id="PS50104"/>
    </source>
</evidence>
<dbReference type="InterPro" id="IPR000157">
    <property type="entry name" value="TIR_dom"/>
</dbReference>
<dbReference type="InterPro" id="IPR036390">
    <property type="entry name" value="WH_DNA-bd_sf"/>
</dbReference>
<dbReference type="InterPro" id="IPR035897">
    <property type="entry name" value="Toll_tir_struct_dom_sf"/>
</dbReference>
<dbReference type="GO" id="GO:0007165">
    <property type="term" value="P:signal transduction"/>
    <property type="evidence" value="ECO:0007669"/>
    <property type="project" value="InterPro"/>
</dbReference>
<dbReference type="InterPro" id="IPR027417">
    <property type="entry name" value="P-loop_NTPase"/>
</dbReference>
<organism evidence="5 6">
    <name type="scientific">Vigna mungo</name>
    <name type="common">Black gram</name>
    <name type="synonym">Phaseolus mungo</name>
    <dbReference type="NCBI Taxonomy" id="3915"/>
    <lineage>
        <taxon>Eukaryota</taxon>
        <taxon>Viridiplantae</taxon>
        <taxon>Streptophyta</taxon>
        <taxon>Embryophyta</taxon>
        <taxon>Tracheophyta</taxon>
        <taxon>Spermatophyta</taxon>
        <taxon>Magnoliopsida</taxon>
        <taxon>eudicotyledons</taxon>
        <taxon>Gunneridae</taxon>
        <taxon>Pentapetalae</taxon>
        <taxon>rosids</taxon>
        <taxon>fabids</taxon>
        <taxon>Fabales</taxon>
        <taxon>Fabaceae</taxon>
        <taxon>Papilionoideae</taxon>
        <taxon>50 kb inversion clade</taxon>
        <taxon>NPAAA clade</taxon>
        <taxon>indigoferoid/millettioid clade</taxon>
        <taxon>Phaseoleae</taxon>
        <taxon>Vigna</taxon>
    </lineage>
</organism>
<evidence type="ECO:0000256" key="2">
    <source>
        <dbReference type="ARBA" id="ARBA00022737"/>
    </source>
</evidence>
<dbReference type="SUPFAM" id="SSF52058">
    <property type="entry name" value="L domain-like"/>
    <property type="match status" value="2"/>
</dbReference>
<dbReference type="Pfam" id="PF01582">
    <property type="entry name" value="TIR"/>
    <property type="match status" value="1"/>
</dbReference>
<dbReference type="SUPFAM" id="SSF46785">
    <property type="entry name" value="Winged helix' DNA-binding domain"/>
    <property type="match status" value="1"/>
</dbReference>
<keyword evidence="6" id="KW-1185">Reference proteome</keyword>
<dbReference type="InterPro" id="IPR042197">
    <property type="entry name" value="Apaf_helical"/>
</dbReference>
<dbReference type="PRINTS" id="PR00364">
    <property type="entry name" value="DISEASERSIST"/>
</dbReference>
<dbReference type="InterPro" id="IPR032675">
    <property type="entry name" value="LRR_dom_sf"/>
</dbReference>
<evidence type="ECO:0000313" key="5">
    <source>
        <dbReference type="EMBL" id="WVZ16875.1"/>
    </source>
</evidence>
<gene>
    <name evidence="5" type="ORF">V8G54_009857</name>
</gene>
<dbReference type="Gene3D" id="1.10.8.430">
    <property type="entry name" value="Helical domain of apoptotic protease-activating factors"/>
    <property type="match status" value="1"/>
</dbReference>
<feature type="domain" description="TIR" evidence="4">
    <location>
        <begin position="12"/>
        <end position="179"/>
    </location>
</feature>
<keyword evidence="1" id="KW-0433">Leucine-rich repeat</keyword>
<dbReference type="Proteomes" id="UP001374535">
    <property type="component" value="Chromosome 3"/>
</dbReference>
<reference evidence="5 6" key="1">
    <citation type="journal article" date="2023" name="Life. Sci Alliance">
        <title>Evolutionary insights into 3D genome organization and epigenetic landscape of Vigna mungo.</title>
        <authorList>
            <person name="Junaid A."/>
            <person name="Singh B."/>
            <person name="Bhatia S."/>
        </authorList>
    </citation>
    <scope>NUCLEOTIDE SEQUENCE [LARGE SCALE GENOMIC DNA]</scope>
    <source>
        <strain evidence="5">Urdbean</strain>
    </source>
</reference>
<dbReference type="InterPro" id="IPR058192">
    <property type="entry name" value="WHD_ROQ1-like"/>
</dbReference>
<sequence>MDIASSSYILPWKYDVLINFTGEDIHRKFVSHLNSAFSTVGLTTFLHHPNAVKSTHIQQPILSHCHVVIVVFTQTYSKSAWCLDQLQQIIKWHETYCRHVLPVYYEIQPSDVRLQKGDFGKALKATAQQTFSGEELEHGMSRWNHALTKAANFFGWDESNHRSDAELVDKIVKSVVNLPILSATKFPVRLQSYVEDLIRTIKSKSTEVCIIGIGGEEGSGKTTIAKAIYNQIHWTFKDKSFIENISQVSGIRGHLRLVEKLLLDVLKQKVEIPSIDVGRTIIREKLSGKRMLIVLDDVSNFILFDIWDFRKWSVEGTVIILTSTYIEPLRGGDSVFWVKRMNAEESLELLSWHAFREVKPKEEYKELATSVVRYCGGLPLALEVVGSTLFEKTKEEWNRLLIKYAIIDTHLDSEIIKVSIEGSLNEMEKDIFFDVCFFFVGKSRAYVTKILNECGVDADIAIRVLIQRNLIKINKNYKFGMHPLLQEIGIKIIRENSGKDLGKNRRLWFDKDTKYGTEALQWLPVKLLTAIESLQPTAISSDLLNKIRWISSHGLSSECLPNNIYEDDATAIDLKRSLLRFLWKTPQVLRSLKVLNLSHSKHLTTTPDFTGLPSLEHLIFKYCSRLRKLHQSIGSLNSLILLNLKDCTSLNNLPTEIYDLKSLRTFILSGCSKIDIMDKDIAKLESLITLIAENTAVKHVPFSIVSSKGIGYMSPRGFEGLSHNFFPSIIRSWMSSTTNPISYIHSFCMDMEDNTIDIAPLFSTLANIRNVLVACDTEFQLSKQVKNILVEYFANITESGISKQHLRCSLIGVGAYHQFFNVVSDNIYQVLASSESGDVCLPAVNDPYCLAHMGEGHSVSFVVPEDRDMKGMTLCVVYLSNPKIIEPEFTTVIIVNYTKCTFQIHHHGTVISFKDEDWHDLMSNLESGDNVEIFVNFGNGLVVKNTTVYLICAESKNMGKASEPKKHSLIRFVLRSIKVLNLSHSKYLTITPDFTGLPSLEYLILKYCSRLSKVHQSIGSLNSLILLNLKYCTSLNNLPTEIYDLKSLRTFILSGCSKIDIMDKDIAKLESLITLIAENTAVKLVPFSIVSSKSIGYISLRGFEGLSYNLFPSIIRSWMSPKMNPVSYIHSFCMDTEDSTIDIAPLLSTLANIRSVLVACDTDFQLSKQVKSILDEYFPSITESGISKQQFRCSLIGVGAYHQFFNAVSDNIYQVLANSESGEVCLPAVNDPNCLAHMGDGHSVSFIVPEDRDMKGMTLCIVYLSNPKIIEPEFTTVVVINYTKCTFQIHQHGTVISFKDEDWHDIMSNLECGDNVEIFVNFGNGLVVKNTTVYLICDYVDSLSDWSHSTGGCRGWFSVGGLLLSESGSTLSFIQIASRVTQRVVVEVGFPSKDFRSARGSGSFIRIASGVPQRVVVEVGFLFEDFRSTTRCAERLYHTSAQTTNSSTFISNPDESCRVRDVWSDRSLTLLFVVSIECFCIILASNDHPVDVSRGRRDICGTGS</sequence>
<evidence type="ECO:0000313" key="6">
    <source>
        <dbReference type="Proteomes" id="UP001374535"/>
    </source>
</evidence>